<comment type="caution">
    <text evidence="2">The sequence shown here is derived from an EMBL/GenBank/DDBJ whole genome shotgun (WGS) entry which is preliminary data.</text>
</comment>
<evidence type="ECO:0000313" key="3">
    <source>
        <dbReference type="Proteomes" id="UP000494245"/>
    </source>
</evidence>
<accession>A0A6V8LTU4</accession>
<keyword evidence="1" id="KW-0472">Membrane</keyword>
<dbReference type="Proteomes" id="UP000494245">
    <property type="component" value="Unassembled WGS sequence"/>
</dbReference>
<feature type="transmembrane region" description="Helical" evidence="1">
    <location>
        <begin position="39"/>
        <end position="59"/>
    </location>
</feature>
<evidence type="ECO:0000313" key="2">
    <source>
        <dbReference type="EMBL" id="GFK95144.1"/>
    </source>
</evidence>
<feature type="transmembrane region" description="Helical" evidence="1">
    <location>
        <begin position="98"/>
        <end position="124"/>
    </location>
</feature>
<name>A0A6V8LTU4_9BACT</name>
<keyword evidence="1" id="KW-0812">Transmembrane</keyword>
<reference evidence="2 3" key="1">
    <citation type="submission" date="2020-04" db="EMBL/GenBank/DDBJ databases">
        <authorList>
            <consortium name="Desulfovibrio sp. FSS-1 genome sequencing consortium"/>
            <person name="Shimoshige H."/>
            <person name="Kobayashi H."/>
            <person name="Maekawa T."/>
        </authorList>
    </citation>
    <scope>NUCLEOTIDE SEQUENCE [LARGE SCALE GENOMIC DNA]</scope>
    <source>
        <strain evidence="2 3">SIID29052-01</strain>
    </source>
</reference>
<dbReference type="EMBL" id="BLTE01000014">
    <property type="protein sequence ID" value="GFK95144.1"/>
    <property type="molecule type" value="Genomic_DNA"/>
</dbReference>
<reference evidence="2 3" key="2">
    <citation type="submission" date="2020-05" db="EMBL/GenBank/DDBJ databases">
        <title>Draft genome sequence of Desulfovibrio sp. strainFSS-1.</title>
        <authorList>
            <person name="Shimoshige H."/>
            <person name="Kobayashi H."/>
            <person name="Maekawa T."/>
        </authorList>
    </citation>
    <scope>NUCLEOTIDE SEQUENCE [LARGE SCALE GENOMIC DNA]</scope>
    <source>
        <strain evidence="2 3">SIID29052-01</strain>
    </source>
</reference>
<protein>
    <submittedName>
        <fullName evidence="2">Uncharacterized protein</fullName>
    </submittedName>
</protein>
<feature type="transmembrane region" description="Helical" evidence="1">
    <location>
        <begin position="136"/>
        <end position="153"/>
    </location>
</feature>
<dbReference type="AlphaFoldDB" id="A0A6V8LTU4"/>
<gene>
    <name evidence="2" type="ORF">NNJEOMEG_03002</name>
</gene>
<evidence type="ECO:0000256" key="1">
    <source>
        <dbReference type="SAM" id="Phobius"/>
    </source>
</evidence>
<sequence length="176" mass="19001">MSLFFELLWLDVIPAGTIIPPNALAPTLACLAALHLYGISSPAVAAVLIVACLPLGRLFSRLENYHRVFCNEGFNSFVLWVKNPGRPGGPAAMTRRSILVMFPINMAAFTLALAWLLALAHLGLPLLAPELSELKLTWPHLWAVGSIGAVLSLRHRPAYAVVLAGAFLAVFSRIIP</sequence>
<organism evidence="2 3">
    <name type="scientific">Fundidesulfovibrio magnetotacticus</name>
    <dbReference type="NCBI Taxonomy" id="2730080"/>
    <lineage>
        <taxon>Bacteria</taxon>
        <taxon>Pseudomonadati</taxon>
        <taxon>Thermodesulfobacteriota</taxon>
        <taxon>Desulfovibrionia</taxon>
        <taxon>Desulfovibrionales</taxon>
        <taxon>Desulfovibrionaceae</taxon>
        <taxon>Fundidesulfovibrio</taxon>
    </lineage>
</organism>
<proteinExistence type="predicted"/>
<keyword evidence="3" id="KW-1185">Reference proteome</keyword>
<keyword evidence="1" id="KW-1133">Transmembrane helix</keyword>
<feature type="transmembrane region" description="Helical" evidence="1">
    <location>
        <begin position="158"/>
        <end position="175"/>
    </location>
</feature>